<comment type="caution">
    <text evidence="1">The sequence shown here is derived from an EMBL/GenBank/DDBJ whole genome shotgun (WGS) entry which is preliminary data.</text>
</comment>
<accession>A0ACB7HQH2</accession>
<dbReference type="EMBL" id="CM004391">
    <property type="protein sequence ID" value="KAG8654381.1"/>
    <property type="molecule type" value="Genomic_DNA"/>
</dbReference>
<feature type="non-terminal residue" evidence="1">
    <location>
        <position position="1"/>
    </location>
</feature>
<proteinExistence type="predicted"/>
<sequence>LNIPVIVKKHKIKWWGSFRNSTTEEVVNNWIIKRAQFPTVSYASKLTLQGEPSFGAQKAQCQALLVAAKTLEKCKMICQQMFNHLASGESVKKGRDKANFHSCSNSIKLLSTSSLSNSLILLCSFPSSSASSDEEDDSERLKLTQKEKKESKKKEKKGQLACWCVTEDIGRLSNIPSITYATYREDEPKHVIQTIVKSRFSISDIPDRHLKIKGVDYSSSVPQAVYNPVENYLNQKVEIAPSSPSSPSASAITENINNINRELNIHIHSKDRYKTAFTVPFGQYEWN</sequence>
<organism evidence="1 2">
    <name type="scientific">Manihot esculenta</name>
    <name type="common">Cassava</name>
    <name type="synonym">Jatropha manihot</name>
    <dbReference type="NCBI Taxonomy" id="3983"/>
    <lineage>
        <taxon>Eukaryota</taxon>
        <taxon>Viridiplantae</taxon>
        <taxon>Streptophyta</taxon>
        <taxon>Embryophyta</taxon>
        <taxon>Tracheophyta</taxon>
        <taxon>Spermatophyta</taxon>
        <taxon>Magnoliopsida</taxon>
        <taxon>eudicotyledons</taxon>
        <taxon>Gunneridae</taxon>
        <taxon>Pentapetalae</taxon>
        <taxon>rosids</taxon>
        <taxon>fabids</taxon>
        <taxon>Malpighiales</taxon>
        <taxon>Euphorbiaceae</taxon>
        <taxon>Crotonoideae</taxon>
        <taxon>Manihoteae</taxon>
        <taxon>Manihot</taxon>
    </lineage>
</organism>
<evidence type="ECO:0000313" key="2">
    <source>
        <dbReference type="Proteomes" id="UP000091857"/>
    </source>
</evidence>
<feature type="non-terminal residue" evidence="1">
    <location>
        <position position="287"/>
    </location>
</feature>
<gene>
    <name evidence="1" type="ORF">MANES_05G135252v8</name>
</gene>
<reference evidence="2" key="1">
    <citation type="journal article" date="2016" name="Nat. Biotechnol.">
        <title>Sequencing wild and cultivated cassava and related species reveals extensive interspecific hybridization and genetic diversity.</title>
        <authorList>
            <person name="Bredeson J.V."/>
            <person name="Lyons J.B."/>
            <person name="Prochnik S.E."/>
            <person name="Wu G.A."/>
            <person name="Ha C.M."/>
            <person name="Edsinger-Gonzales E."/>
            <person name="Grimwood J."/>
            <person name="Schmutz J."/>
            <person name="Rabbi I.Y."/>
            <person name="Egesi C."/>
            <person name="Nauluvula P."/>
            <person name="Lebot V."/>
            <person name="Ndunguru J."/>
            <person name="Mkamilo G."/>
            <person name="Bart R.S."/>
            <person name="Setter T.L."/>
            <person name="Gleadow R.M."/>
            <person name="Kulakow P."/>
            <person name="Ferguson M.E."/>
            <person name="Rounsley S."/>
            <person name="Rokhsar D.S."/>
        </authorList>
    </citation>
    <scope>NUCLEOTIDE SEQUENCE [LARGE SCALE GENOMIC DNA]</scope>
    <source>
        <strain evidence="2">cv. AM560-2</strain>
    </source>
</reference>
<evidence type="ECO:0000313" key="1">
    <source>
        <dbReference type="EMBL" id="KAG8654381.1"/>
    </source>
</evidence>
<dbReference type="Proteomes" id="UP000091857">
    <property type="component" value="Chromosome 5"/>
</dbReference>
<name>A0ACB7HQH2_MANES</name>
<protein>
    <submittedName>
        <fullName evidence="1">Uncharacterized protein</fullName>
    </submittedName>
</protein>
<keyword evidence="2" id="KW-1185">Reference proteome</keyword>